<reference evidence="1" key="1">
    <citation type="journal article" date="2019" name="Sci. Rep.">
        <title>Draft genome of Tanacetum cinerariifolium, the natural source of mosquito coil.</title>
        <authorList>
            <person name="Yamashiro T."/>
            <person name="Shiraishi A."/>
            <person name="Satake H."/>
            <person name="Nakayama K."/>
        </authorList>
    </citation>
    <scope>NUCLEOTIDE SEQUENCE</scope>
</reference>
<dbReference type="EMBL" id="BKCJ010509303">
    <property type="protein sequence ID" value="GFA89513.1"/>
    <property type="molecule type" value="Genomic_DNA"/>
</dbReference>
<protein>
    <submittedName>
        <fullName evidence="1">Uncharacterized protein</fullName>
    </submittedName>
</protein>
<gene>
    <name evidence="1" type="ORF">Tci_661485</name>
</gene>
<sequence length="113" mass="12736">MPSGESPIGGVNASSSTVSLLTENLLAMYIPREESLLSQNSRLWNGIATSTWIRLREGMLTDVHTSLDDRLKGIQIRYLPQTICRKSDKDRAAAMIQTIDKRLNTMRIMRSLE</sequence>
<evidence type="ECO:0000313" key="1">
    <source>
        <dbReference type="EMBL" id="GFA89513.1"/>
    </source>
</evidence>
<organism evidence="1">
    <name type="scientific">Tanacetum cinerariifolium</name>
    <name type="common">Dalmatian daisy</name>
    <name type="synonym">Chrysanthemum cinerariifolium</name>
    <dbReference type="NCBI Taxonomy" id="118510"/>
    <lineage>
        <taxon>Eukaryota</taxon>
        <taxon>Viridiplantae</taxon>
        <taxon>Streptophyta</taxon>
        <taxon>Embryophyta</taxon>
        <taxon>Tracheophyta</taxon>
        <taxon>Spermatophyta</taxon>
        <taxon>Magnoliopsida</taxon>
        <taxon>eudicotyledons</taxon>
        <taxon>Gunneridae</taxon>
        <taxon>Pentapetalae</taxon>
        <taxon>asterids</taxon>
        <taxon>campanulids</taxon>
        <taxon>Asterales</taxon>
        <taxon>Asteraceae</taxon>
        <taxon>Asteroideae</taxon>
        <taxon>Anthemideae</taxon>
        <taxon>Anthemidinae</taxon>
        <taxon>Tanacetum</taxon>
    </lineage>
</organism>
<proteinExistence type="predicted"/>
<dbReference type="AlphaFoldDB" id="A0A699KDN9"/>
<comment type="caution">
    <text evidence="1">The sequence shown here is derived from an EMBL/GenBank/DDBJ whole genome shotgun (WGS) entry which is preliminary data.</text>
</comment>
<accession>A0A699KDN9</accession>
<name>A0A699KDN9_TANCI</name>
<feature type="non-terminal residue" evidence="1">
    <location>
        <position position="113"/>
    </location>
</feature>